<dbReference type="Gene3D" id="1.10.443.10">
    <property type="entry name" value="Intergrase catalytic core"/>
    <property type="match status" value="1"/>
</dbReference>
<dbReference type="GO" id="GO:0006310">
    <property type="term" value="P:DNA recombination"/>
    <property type="evidence" value="ECO:0007669"/>
    <property type="project" value="UniProtKB-KW"/>
</dbReference>
<keyword evidence="2" id="KW-0238">DNA-binding</keyword>
<comment type="similarity">
    <text evidence="1">Belongs to the 'phage' integrase family.</text>
</comment>
<evidence type="ECO:0000313" key="4">
    <source>
        <dbReference type="EMBL" id="CAB4136487.1"/>
    </source>
</evidence>
<evidence type="ECO:0000313" key="5">
    <source>
        <dbReference type="EMBL" id="CAB4204159.1"/>
    </source>
</evidence>
<protein>
    <submittedName>
        <fullName evidence="5">XerC Integrase</fullName>
    </submittedName>
</protein>
<name>A0A6J5S6P1_9CAUD</name>
<dbReference type="EMBL" id="LR797344">
    <property type="protein sequence ID" value="CAB4204159.1"/>
    <property type="molecule type" value="Genomic_DNA"/>
</dbReference>
<dbReference type="Gene3D" id="1.10.150.130">
    <property type="match status" value="1"/>
</dbReference>
<evidence type="ECO:0000256" key="2">
    <source>
        <dbReference type="ARBA" id="ARBA00023125"/>
    </source>
</evidence>
<organism evidence="5">
    <name type="scientific">uncultured Caudovirales phage</name>
    <dbReference type="NCBI Taxonomy" id="2100421"/>
    <lineage>
        <taxon>Viruses</taxon>
        <taxon>Duplodnaviria</taxon>
        <taxon>Heunggongvirae</taxon>
        <taxon>Uroviricota</taxon>
        <taxon>Caudoviricetes</taxon>
        <taxon>Peduoviridae</taxon>
        <taxon>Maltschvirus</taxon>
        <taxon>Maltschvirus maltsch</taxon>
    </lineage>
</organism>
<dbReference type="InterPro" id="IPR013762">
    <property type="entry name" value="Integrase-like_cat_sf"/>
</dbReference>
<evidence type="ECO:0000256" key="3">
    <source>
        <dbReference type="ARBA" id="ARBA00023172"/>
    </source>
</evidence>
<gene>
    <name evidence="5" type="ORF">UFOVP1388_38</name>
    <name evidence="4" type="ORF">UFOVP311_17</name>
</gene>
<sequence>MKSSVNISFRNFLDYLQTYLKNSTELTTHRCAQAKFMECVNLPDPKKLAVSHLRKFRDHMIAQGLARKTIREYLHRIIRWVGFCWEQGKVSQSTYLACKSMWMPNPRQGRPPVRTKSVTWIQIAELLPHLPTYLSNLIQLHWLTAARPCEIVQLNSYNFSKVKPDLWIWTLPDHKGAWRGQDRQLYLGADAIKIVQQIEPDSRGFLFPSKKNILGFLTRLTYQRVVKKCTLQLIKNGILNNPPEWTIRGIRSGRARQMQTMHGLEAARILLGHTDQRMTSHYAGTPIPSGDFIGGLNLEIKN</sequence>
<dbReference type="EMBL" id="LR796321">
    <property type="protein sequence ID" value="CAB4136487.1"/>
    <property type="molecule type" value="Genomic_DNA"/>
</dbReference>
<dbReference type="GO" id="GO:0015074">
    <property type="term" value="P:DNA integration"/>
    <property type="evidence" value="ECO:0007669"/>
    <property type="project" value="InterPro"/>
</dbReference>
<accession>A0A6J5S6P1</accession>
<dbReference type="SUPFAM" id="SSF56349">
    <property type="entry name" value="DNA breaking-rejoining enzymes"/>
    <property type="match status" value="1"/>
</dbReference>
<proteinExistence type="inferred from homology"/>
<dbReference type="InterPro" id="IPR011010">
    <property type="entry name" value="DNA_brk_join_enz"/>
</dbReference>
<dbReference type="GO" id="GO:0003677">
    <property type="term" value="F:DNA binding"/>
    <property type="evidence" value="ECO:0007669"/>
    <property type="project" value="UniProtKB-KW"/>
</dbReference>
<keyword evidence="3" id="KW-0233">DNA recombination</keyword>
<evidence type="ECO:0000256" key="1">
    <source>
        <dbReference type="ARBA" id="ARBA00008857"/>
    </source>
</evidence>
<dbReference type="InterPro" id="IPR010998">
    <property type="entry name" value="Integrase_recombinase_N"/>
</dbReference>
<reference evidence="5" key="1">
    <citation type="submission" date="2020-05" db="EMBL/GenBank/DDBJ databases">
        <authorList>
            <person name="Chiriac C."/>
            <person name="Salcher M."/>
            <person name="Ghai R."/>
            <person name="Kavagutti S V."/>
        </authorList>
    </citation>
    <scope>NUCLEOTIDE SEQUENCE</scope>
</reference>